<proteinExistence type="predicted"/>
<dbReference type="Proteomes" id="UP000535501">
    <property type="component" value="Unassembled WGS sequence"/>
</dbReference>
<dbReference type="EMBL" id="JACHEJ010000001">
    <property type="protein sequence ID" value="MBB6178116.1"/>
    <property type="molecule type" value="Genomic_DNA"/>
</dbReference>
<comment type="caution">
    <text evidence="2">The sequence shown here is derived from an EMBL/GenBank/DDBJ whole genome shotgun (WGS) entry which is preliminary data.</text>
</comment>
<dbReference type="RefSeq" id="WP_052639256.1">
    <property type="nucleotide sequence ID" value="NZ_CANLQM010000001.1"/>
</dbReference>
<dbReference type="InterPro" id="IPR009579">
    <property type="entry name" value="DUF1192"/>
</dbReference>
<protein>
    <submittedName>
        <fullName evidence="2">Uncharacterized small protein (DUF1192 family)</fullName>
    </submittedName>
</protein>
<dbReference type="AlphaFoldDB" id="A0A7X0DBP8"/>
<keyword evidence="3" id="KW-1185">Reference proteome</keyword>
<evidence type="ECO:0000313" key="3">
    <source>
        <dbReference type="Proteomes" id="UP000535501"/>
    </source>
</evidence>
<evidence type="ECO:0000256" key="1">
    <source>
        <dbReference type="SAM" id="Coils"/>
    </source>
</evidence>
<gene>
    <name evidence="2" type="ORF">HNQ75_000059</name>
</gene>
<accession>A0A7X0DBP8</accession>
<organism evidence="2 3">
    <name type="scientific">Pseudorhizobium flavum</name>
    <dbReference type="NCBI Taxonomy" id="1335061"/>
    <lineage>
        <taxon>Bacteria</taxon>
        <taxon>Pseudomonadati</taxon>
        <taxon>Pseudomonadota</taxon>
        <taxon>Alphaproteobacteria</taxon>
        <taxon>Hyphomicrobiales</taxon>
        <taxon>Rhizobiaceae</taxon>
        <taxon>Rhizobium/Agrobacterium group</taxon>
        <taxon>Pseudorhizobium</taxon>
    </lineage>
</organism>
<reference evidence="2 3" key="1">
    <citation type="submission" date="2020-08" db="EMBL/GenBank/DDBJ databases">
        <title>Genomic Encyclopedia of Type Strains, Phase IV (KMG-IV): sequencing the most valuable type-strain genomes for metagenomic binning, comparative biology and taxonomic classification.</title>
        <authorList>
            <person name="Goeker M."/>
        </authorList>
    </citation>
    <scope>NUCLEOTIDE SEQUENCE [LARGE SCALE GENOMIC DNA]</scope>
    <source>
        <strain evidence="2 3">DSM 102134</strain>
    </source>
</reference>
<keyword evidence="1" id="KW-0175">Coiled coil</keyword>
<name>A0A7X0DBP8_9HYPH</name>
<feature type="coiled-coil region" evidence="1">
    <location>
        <begin position="26"/>
        <end position="53"/>
    </location>
</feature>
<evidence type="ECO:0000313" key="2">
    <source>
        <dbReference type="EMBL" id="MBB6178116.1"/>
    </source>
</evidence>
<sequence>MSFMDDDRPKKPVSHEIGCELDALSADELDRRIALLQDEIRRLEAEKQKKAAGRRAADSFFRS</sequence>
<dbReference type="Pfam" id="PF06698">
    <property type="entry name" value="DUF1192"/>
    <property type="match status" value="1"/>
</dbReference>